<feature type="compositionally biased region" description="Basic and acidic residues" evidence="1">
    <location>
        <begin position="214"/>
        <end position="233"/>
    </location>
</feature>
<evidence type="ECO:0000313" key="3">
    <source>
        <dbReference type="EMBL" id="KIN07793.1"/>
    </source>
</evidence>
<reference evidence="3 4" key="1">
    <citation type="submission" date="2014-04" db="EMBL/GenBank/DDBJ databases">
        <authorList>
            <consortium name="DOE Joint Genome Institute"/>
            <person name="Kuo A."/>
            <person name="Martino E."/>
            <person name="Perotto S."/>
            <person name="Kohler A."/>
            <person name="Nagy L.G."/>
            <person name="Floudas D."/>
            <person name="Copeland A."/>
            <person name="Barry K.W."/>
            <person name="Cichocki N."/>
            <person name="Veneault-Fourrey C."/>
            <person name="LaButti K."/>
            <person name="Lindquist E.A."/>
            <person name="Lipzen A."/>
            <person name="Lundell T."/>
            <person name="Morin E."/>
            <person name="Murat C."/>
            <person name="Sun H."/>
            <person name="Tunlid A."/>
            <person name="Henrissat B."/>
            <person name="Grigoriev I.V."/>
            <person name="Hibbett D.S."/>
            <person name="Martin F."/>
            <person name="Nordberg H.P."/>
            <person name="Cantor M.N."/>
            <person name="Hua S.X."/>
        </authorList>
    </citation>
    <scope>NUCLEOTIDE SEQUENCE [LARGE SCALE GENOMIC DNA]</scope>
    <source>
        <strain evidence="3 4">Zn</strain>
    </source>
</reference>
<keyword evidence="2" id="KW-0812">Transmembrane</keyword>
<dbReference type="STRING" id="913774.A0A0C3E0F2"/>
<evidence type="ECO:0000313" key="4">
    <source>
        <dbReference type="Proteomes" id="UP000054321"/>
    </source>
</evidence>
<keyword evidence="4" id="KW-1185">Reference proteome</keyword>
<dbReference type="HOGENOM" id="CLU_073635_0_0_1"/>
<evidence type="ECO:0000256" key="2">
    <source>
        <dbReference type="SAM" id="Phobius"/>
    </source>
</evidence>
<reference evidence="4" key="2">
    <citation type="submission" date="2015-01" db="EMBL/GenBank/DDBJ databases">
        <title>Evolutionary Origins and Diversification of the Mycorrhizal Mutualists.</title>
        <authorList>
            <consortium name="DOE Joint Genome Institute"/>
            <consortium name="Mycorrhizal Genomics Consortium"/>
            <person name="Kohler A."/>
            <person name="Kuo A."/>
            <person name="Nagy L.G."/>
            <person name="Floudas D."/>
            <person name="Copeland A."/>
            <person name="Barry K.W."/>
            <person name="Cichocki N."/>
            <person name="Veneault-Fourrey C."/>
            <person name="LaButti K."/>
            <person name="Lindquist E.A."/>
            <person name="Lipzen A."/>
            <person name="Lundell T."/>
            <person name="Morin E."/>
            <person name="Murat C."/>
            <person name="Riley R."/>
            <person name="Ohm R."/>
            <person name="Sun H."/>
            <person name="Tunlid A."/>
            <person name="Henrissat B."/>
            <person name="Grigoriev I.V."/>
            <person name="Hibbett D.S."/>
            <person name="Martin F."/>
        </authorList>
    </citation>
    <scope>NUCLEOTIDE SEQUENCE [LARGE SCALE GENOMIC DNA]</scope>
    <source>
        <strain evidence="4">Zn</strain>
    </source>
</reference>
<feature type="compositionally biased region" description="Polar residues" evidence="1">
    <location>
        <begin position="179"/>
        <end position="195"/>
    </location>
</feature>
<feature type="compositionally biased region" description="Basic and acidic residues" evidence="1">
    <location>
        <begin position="165"/>
        <end position="177"/>
    </location>
</feature>
<evidence type="ECO:0000256" key="1">
    <source>
        <dbReference type="SAM" id="MobiDB-lite"/>
    </source>
</evidence>
<name>A0A0C3E0F2_OIDMZ</name>
<proteinExistence type="predicted"/>
<keyword evidence="2" id="KW-1133">Transmembrane helix</keyword>
<organism evidence="3 4">
    <name type="scientific">Oidiodendron maius (strain Zn)</name>
    <dbReference type="NCBI Taxonomy" id="913774"/>
    <lineage>
        <taxon>Eukaryota</taxon>
        <taxon>Fungi</taxon>
        <taxon>Dikarya</taxon>
        <taxon>Ascomycota</taxon>
        <taxon>Pezizomycotina</taxon>
        <taxon>Leotiomycetes</taxon>
        <taxon>Leotiomycetes incertae sedis</taxon>
        <taxon>Myxotrichaceae</taxon>
        <taxon>Oidiodendron</taxon>
    </lineage>
</organism>
<dbReference type="EMBL" id="KN832870">
    <property type="protein sequence ID" value="KIN07793.1"/>
    <property type="molecule type" value="Genomic_DNA"/>
</dbReference>
<dbReference type="InParanoid" id="A0A0C3E0F2"/>
<accession>A0A0C3E0F2</accession>
<gene>
    <name evidence="3" type="ORF">OIDMADRAFT_16331</name>
</gene>
<evidence type="ECO:0008006" key="5">
    <source>
        <dbReference type="Google" id="ProtNLM"/>
    </source>
</evidence>
<dbReference type="OrthoDB" id="5414285at2759"/>
<protein>
    <recommendedName>
        <fullName evidence="5">Acid phosphatase-like protein</fullName>
    </recommendedName>
</protein>
<feature type="region of interest" description="Disordered" evidence="1">
    <location>
        <begin position="165"/>
        <end position="233"/>
    </location>
</feature>
<dbReference type="Proteomes" id="UP000054321">
    <property type="component" value="Unassembled WGS sequence"/>
</dbReference>
<feature type="transmembrane region" description="Helical" evidence="2">
    <location>
        <begin position="6"/>
        <end position="26"/>
    </location>
</feature>
<sequence>MGFPGVAAFFIIVAFIVACIAAWIAYTHIRARRLGLPRPTLSSYNPFGSSSHSYGGPQPAPGGIRGWFSDKFRAFKNRNNRTAGGAYEENLSSNIRGGRGTTRGFGPLDPDDAWDAHVGTEADGYGPHGYEEEQELGLHPSGIAPTPIGVPPAYEEERGRALNRAPESHNRGYEEAGSRPSQNPFDDSADPSNVSLRGVSPRPVGDSRSQGHLKGQDSIDSQTERRSLFREEV</sequence>
<dbReference type="AlphaFoldDB" id="A0A0C3E0F2"/>
<keyword evidence="2" id="KW-0472">Membrane</keyword>